<dbReference type="CDD" id="cd00082">
    <property type="entry name" value="HisKA"/>
    <property type="match status" value="1"/>
</dbReference>
<keyword evidence="6" id="KW-0804">Transcription</keyword>
<evidence type="ECO:0000256" key="6">
    <source>
        <dbReference type="ARBA" id="ARBA00023163"/>
    </source>
</evidence>
<dbReference type="InterPro" id="IPR011110">
    <property type="entry name" value="Reg_prop"/>
</dbReference>
<dbReference type="InterPro" id="IPR011047">
    <property type="entry name" value="Quinoprotein_ADH-like_sf"/>
</dbReference>
<dbReference type="InterPro" id="IPR001789">
    <property type="entry name" value="Sig_transdc_resp-reg_receiver"/>
</dbReference>
<dbReference type="InterPro" id="IPR018060">
    <property type="entry name" value="HTH_AraC"/>
</dbReference>
<dbReference type="Pfam" id="PF00072">
    <property type="entry name" value="Response_reg"/>
    <property type="match status" value="1"/>
</dbReference>
<dbReference type="SMART" id="SM00448">
    <property type="entry name" value="REC"/>
    <property type="match status" value="1"/>
</dbReference>
<keyword evidence="5" id="KW-0238">DNA-binding</keyword>
<dbReference type="PANTHER" id="PTHR43547">
    <property type="entry name" value="TWO-COMPONENT HISTIDINE KINASE"/>
    <property type="match status" value="1"/>
</dbReference>
<evidence type="ECO:0000256" key="8">
    <source>
        <dbReference type="SAM" id="Phobius"/>
    </source>
</evidence>
<dbReference type="PATRIC" id="fig|1203610.3.peg.3142"/>
<feature type="modified residue" description="4-aspartylphosphate" evidence="7">
    <location>
        <position position="1109"/>
    </location>
</feature>
<dbReference type="EC" id="2.7.13.3" evidence="2"/>
<feature type="domain" description="HTH araC/xylS-type" evidence="9">
    <location>
        <begin position="1210"/>
        <end position="1309"/>
    </location>
</feature>
<dbReference type="SUPFAM" id="SSF50998">
    <property type="entry name" value="Quinoprotein alcohol dehydrogenase-like"/>
    <property type="match status" value="1"/>
</dbReference>
<dbReference type="InterPro" id="IPR036890">
    <property type="entry name" value="HATPase_C_sf"/>
</dbReference>
<dbReference type="PANTHER" id="PTHR43547:SF2">
    <property type="entry name" value="HYBRID SIGNAL TRANSDUCTION HISTIDINE KINASE C"/>
    <property type="match status" value="1"/>
</dbReference>
<dbReference type="SUPFAM" id="SSF52172">
    <property type="entry name" value="CheY-like"/>
    <property type="match status" value="1"/>
</dbReference>
<dbReference type="SUPFAM" id="SSF46689">
    <property type="entry name" value="Homeodomain-like"/>
    <property type="match status" value="1"/>
</dbReference>
<dbReference type="Pfam" id="PF12833">
    <property type="entry name" value="HTH_18"/>
    <property type="match status" value="1"/>
</dbReference>
<evidence type="ECO:0000256" key="3">
    <source>
        <dbReference type="ARBA" id="ARBA00022553"/>
    </source>
</evidence>
<dbReference type="PROSITE" id="PS50110">
    <property type="entry name" value="RESPONSE_REGULATORY"/>
    <property type="match status" value="1"/>
</dbReference>
<dbReference type="InterPro" id="IPR003594">
    <property type="entry name" value="HATPase_dom"/>
</dbReference>
<dbReference type="SUPFAM" id="SSF63829">
    <property type="entry name" value="Calcium-dependent phosphotriesterase"/>
    <property type="match status" value="2"/>
</dbReference>
<dbReference type="InterPro" id="IPR015943">
    <property type="entry name" value="WD40/YVTN_repeat-like_dom_sf"/>
</dbReference>
<dbReference type="GO" id="GO:0003700">
    <property type="term" value="F:DNA-binding transcription factor activity"/>
    <property type="evidence" value="ECO:0007669"/>
    <property type="project" value="InterPro"/>
</dbReference>
<dbReference type="InterPro" id="IPR005467">
    <property type="entry name" value="His_kinase_dom"/>
</dbReference>
<dbReference type="SMART" id="SM00342">
    <property type="entry name" value="HTH_ARAC"/>
    <property type="match status" value="1"/>
</dbReference>
<dbReference type="Gene3D" id="3.40.50.2300">
    <property type="match status" value="1"/>
</dbReference>
<dbReference type="FunFam" id="3.40.50.2300:FF:000138">
    <property type="entry name" value="Two-component system sensor histidine kinase/response regulator"/>
    <property type="match status" value="1"/>
</dbReference>
<dbReference type="Gene3D" id="2.60.40.10">
    <property type="entry name" value="Immunoglobulins"/>
    <property type="match status" value="1"/>
</dbReference>
<evidence type="ECO:0000256" key="4">
    <source>
        <dbReference type="ARBA" id="ARBA00023015"/>
    </source>
</evidence>
<evidence type="ECO:0000256" key="2">
    <source>
        <dbReference type="ARBA" id="ARBA00012438"/>
    </source>
</evidence>
<dbReference type="STRING" id="1203610.HMPREF1536_03075"/>
<dbReference type="PRINTS" id="PR00344">
    <property type="entry name" value="BCTRLSENSOR"/>
</dbReference>
<dbReference type="Pfam" id="PF07494">
    <property type="entry name" value="Reg_prop"/>
    <property type="match status" value="4"/>
</dbReference>
<dbReference type="InterPro" id="IPR011123">
    <property type="entry name" value="Y_Y_Y"/>
</dbReference>
<dbReference type="Gene3D" id="2.130.10.10">
    <property type="entry name" value="YVTN repeat-like/Quinoprotein amine dehydrogenase"/>
    <property type="match status" value="2"/>
</dbReference>
<dbReference type="InterPro" id="IPR004358">
    <property type="entry name" value="Sig_transdc_His_kin-like_C"/>
</dbReference>
<dbReference type="HOGENOM" id="CLU_000445_28_1_10"/>
<evidence type="ECO:0000259" key="11">
    <source>
        <dbReference type="PROSITE" id="PS50110"/>
    </source>
</evidence>
<protein>
    <recommendedName>
        <fullName evidence="2">histidine kinase</fullName>
        <ecNumber evidence="2">2.7.13.3</ecNumber>
    </recommendedName>
</protein>
<dbReference type="GO" id="GO:0000155">
    <property type="term" value="F:phosphorelay sensor kinase activity"/>
    <property type="evidence" value="ECO:0007669"/>
    <property type="project" value="InterPro"/>
</dbReference>
<accession>A0A0F5JCX4</accession>
<proteinExistence type="predicted"/>
<dbReference type="SUPFAM" id="SSF55874">
    <property type="entry name" value="ATPase domain of HSP90 chaperone/DNA topoisomerase II/histidine kinase"/>
    <property type="match status" value="1"/>
</dbReference>
<sequence>MMERTSVTQTLYFLILLFFCTGSMKGSNPSYYFQQLSLDKGLSQTTVNTILADNKGLIWIGTASGLNCFDRYDMKSYFHEKDNPHSLPGNTIYFITEDSLNNIWISTNNGLTLYEKSSDSFLPVEYEGKIISVNSFHLVEGAILFSTNGGLYIYDYKEKSLRKKPIMQADSSPFNPFYMFLWDEDELLLVSPNAGTLRYNFVTGTVTPTNYPLQTNLNAAWLDSEKKLYLSSYKEGIVCYGTDGKQLYHISTQNSKLTNDVVLDITERENKLWIATDGGGINIMDKNDPSDISSIMHTPGDMNSIPVNSIKCIYLDNQGNIWAGTVRGGMIGIKEVFMKTYKDVPLNRTGGLSEKSVISIHEDKKGRLWIGTDGGGINQYNPYTDTFKHYPSTYGDKVVSITDYSDTELLVSLYTTGIFLFNKETGQSRPFYIIDKETTIDQCFSSYVNLAYQVTDEWFYFIGKNAISYNRRAGKFSFLKIDGNRLAVGAMKMVCADEHAAYIIQSNKLYEVRHGNDTLRVLLSIGQHETIKAVARDKNGIFWIGTEYGFGYFDSHTKEFTKIETKLFNSVSTLLLDEQERLWIGARNMLFTYDLKKKRFASWGESDGYTTNEFIYKYQVSSISDYIYLGGASGLLRINKNISTKEEPLPEVRLMDVLLDGNSCIDKVQTKDNRITIPHTHSSIEIKVIAMEKDVFRNKLYRYTVVGLDNQYTETYSHILSLRMLAPGNYSIQVSCNSKSGEWSEPADVLHITVTPPWYQRPYVYAIFIILFVLTLLRLDYVSRRRRNRKMQWKIQQHTNKINEEKVHFLINISHELRTPLTLIYAPLKRILDKNSWNDPDTLKGQLGGIYKQVLDMRNIINMVLDMNSLKETKSPLHKTPHALNEWIVSIAKDFESELEARNIRIDYHLDDRISQVTFDGQKCTTVLSNLLMNALKFSSSNTVITLSSQLREDKVYVSVADQGIGLGNLDITKLFTRYYQGNHEKSGSGIGLSFAKVLIERHGGTIGAMNNADGGATFFFELPLDTANDDPSNEENQYDTWQPVETPSEPAAFSTGNYSVIIVEDKKELSSFLKESLQESFKNVYVAANGEEALEIISQKHPDIIVSDIMMPKMNGYELCKKIKEDIATSHIPVVLLTARGDLDSTTMGYKLGADAYLAKPFDMELLLAVITNQLKNREAIRQKYKESHLHLAEATVAPTNNLDEEFMLKLNKLIYDNLSSRELDVKFLTTQMGMSRTPLYAKLKALTNMGVNDYINMIRIEKASQLLTGSTLNITEISEAVGFEYPRHFSTLFKQIKGMPPSQYRRS</sequence>
<dbReference type="Pfam" id="PF02518">
    <property type="entry name" value="HATPase_c"/>
    <property type="match status" value="1"/>
</dbReference>
<evidence type="ECO:0000256" key="5">
    <source>
        <dbReference type="ARBA" id="ARBA00023125"/>
    </source>
</evidence>
<dbReference type="PROSITE" id="PS50109">
    <property type="entry name" value="HIS_KIN"/>
    <property type="match status" value="1"/>
</dbReference>
<dbReference type="InterPro" id="IPR003661">
    <property type="entry name" value="HisK_dim/P_dom"/>
</dbReference>
<dbReference type="InterPro" id="IPR011006">
    <property type="entry name" value="CheY-like_superfamily"/>
</dbReference>
<feature type="transmembrane region" description="Helical" evidence="8">
    <location>
        <begin position="763"/>
        <end position="781"/>
    </location>
</feature>
<dbReference type="PROSITE" id="PS00041">
    <property type="entry name" value="HTH_ARAC_FAMILY_1"/>
    <property type="match status" value="1"/>
</dbReference>
<evidence type="ECO:0000313" key="13">
    <source>
        <dbReference type="Proteomes" id="UP000033035"/>
    </source>
</evidence>
<evidence type="ECO:0000256" key="7">
    <source>
        <dbReference type="PROSITE-ProRule" id="PRU00169"/>
    </source>
</evidence>
<dbReference type="Gene3D" id="3.30.565.10">
    <property type="entry name" value="Histidine kinase-like ATPase, C-terminal domain"/>
    <property type="match status" value="1"/>
</dbReference>
<gene>
    <name evidence="12" type="ORF">HMPREF1536_03075</name>
</gene>
<dbReference type="SUPFAM" id="SSF47384">
    <property type="entry name" value="Homodimeric domain of signal transducing histidine kinase"/>
    <property type="match status" value="1"/>
</dbReference>
<dbReference type="SMART" id="SM00387">
    <property type="entry name" value="HATPase_c"/>
    <property type="match status" value="1"/>
</dbReference>
<comment type="catalytic activity">
    <reaction evidence="1">
        <text>ATP + protein L-histidine = ADP + protein N-phospho-L-histidine.</text>
        <dbReference type="EC" id="2.7.13.3"/>
    </reaction>
</comment>
<dbReference type="PROSITE" id="PS01124">
    <property type="entry name" value="HTH_ARAC_FAMILY_2"/>
    <property type="match status" value="1"/>
</dbReference>
<dbReference type="EMBL" id="AQHW01000015">
    <property type="protein sequence ID" value="KKB55604.1"/>
    <property type="molecule type" value="Genomic_DNA"/>
</dbReference>
<dbReference type="CDD" id="cd17574">
    <property type="entry name" value="REC_OmpR"/>
    <property type="match status" value="1"/>
</dbReference>
<evidence type="ECO:0000256" key="1">
    <source>
        <dbReference type="ARBA" id="ARBA00000085"/>
    </source>
</evidence>
<dbReference type="Proteomes" id="UP000033035">
    <property type="component" value="Unassembled WGS sequence"/>
</dbReference>
<dbReference type="GO" id="GO:0043565">
    <property type="term" value="F:sequence-specific DNA binding"/>
    <property type="evidence" value="ECO:0007669"/>
    <property type="project" value="InterPro"/>
</dbReference>
<dbReference type="Pfam" id="PF00512">
    <property type="entry name" value="HisKA"/>
    <property type="match status" value="1"/>
</dbReference>
<evidence type="ECO:0000259" key="9">
    <source>
        <dbReference type="PROSITE" id="PS01124"/>
    </source>
</evidence>
<keyword evidence="8" id="KW-0472">Membrane</keyword>
<evidence type="ECO:0000259" key="10">
    <source>
        <dbReference type="PROSITE" id="PS50109"/>
    </source>
</evidence>
<dbReference type="InterPro" id="IPR036097">
    <property type="entry name" value="HisK_dim/P_sf"/>
</dbReference>
<keyword evidence="8" id="KW-0812">Transmembrane</keyword>
<feature type="domain" description="Response regulatory" evidence="11">
    <location>
        <begin position="1060"/>
        <end position="1176"/>
    </location>
</feature>
<dbReference type="Gene3D" id="1.10.10.60">
    <property type="entry name" value="Homeodomain-like"/>
    <property type="match status" value="1"/>
</dbReference>
<dbReference type="FunFam" id="2.130.10.10:FF:000891">
    <property type="entry name" value="Two-component system sensor histidine kinase/response regulator, hybrid (One-component system)"/>
    <property type="match status" value="1"/>
</dbReference>
<feature type="domain" description="Histidine kinase" evidence="10">
    <location>
        <begin position="812"/>
        <end position="1027"/>
    </location>
</feature>
<dbReference type="Gene3D" id="1.10.287.130">
    <property type="match status" value="1"/>
</dbReference>
<keyword evidence="4" id="KW-0805">Transcription regulation</keyword>
<dbReference type="InterPro" id="IPR018062">
    <property type="entry name" value="HTH_AraC-typ_CS"/>
</dbReference>
<comment type="caution">
    <text evidence="12">The sequence shown here is derived from an EMBL/GenBank/DDBJ whole genome shotgun (WGS) entry which is preliminary data.</text>
</comment>
<keyword evidence="3 7" id="KW-0597">Phosphoprotein</keyword>
<name>A0A0F5JCX4_9BACT</name>
<dbReference type="SMART" id="SM00388">
    <property type="entry name" value="HisKA"/>
    <property type="match status" value="1"/>
</dbReference>
<keyword evidence="8" id="KW-1133">Transmembrane helix</keyword>
<organism evidence="12 13">
    <name type="scientific">Parabacteroides gordonii MS-1 = DSM 23371</name>
    <dbReference type="NCBI Taxonomy" id="1203610"/>
    <lineage>
        <taxon>Bacteria</taxon>
        <taxon>Pseudomonadati</taxon>
        <taxon>Bacteroidota</taxon>
        <taxon>Bacteroidia</taxon>
        <taxon>Bacteroidales</taxon>
        <taxon>Tannerellaceae</taxon>
        <taxon>Parabacteroides</taxon>
    </lineage>
</organism>
<dbReference type="InterPro" id="IPR009057">
    <property type="entry name" value="Homeodomain-like_sf"/>
</dbReference>
<dbReference type="InterPro" id="IPR013783">
    <property type="entry name" value="Ig-like_fold"/>
</dbReference>
<dbReference type="Pfam" id="PF07495">
    <property type="entry name" value="Y_Y_Y"/>
    <property type="match status" value="1"/>
</dbReference>
<reference evidence="12 13" key="1">
    <citation type="submission" date="2013-04" db="EMBL/GenBank/DDBJ databases">
        <title>The Genome Sequence of Parabacteroides gordonii DSM 23371.</title>
        <authorList>
            <consortium name="The Broad Institute Genomics Platform"/>
            <person name="Earl A."/>
            <person name="Ward D."/>
            <person name="Feldgarden M."/>
            <person name="Gevers D."/>
            <person name="Martens E."/>
            <person name="Sakamoto M."/>
            <person name="Benno Y."/>
            <person name="Suzuki N."/>
            <person name="Matsunaga N."/>
            <person name="Koshihara K."/>
            <person name="Seki M."/>
            <person name="Komiya H."/>
            <person name="Walker B."/>
            <person name="Young S."/>
            <person name="Zeng Q."/>
            <person name="Gargeya S."/>
            <person name="Fitzgerald M."/>
            <person name="Haas B."/>
            <person name="Abouelleil A."/>
            <person name="Allen A.W."/>
            <person name="Alvarado L."/>
            <person name="Arachchi H.M."/>
            <person name="Berlin A.M."/>
            <person name="Chapman S.B."/>
            <person name="Gainer-Dewar J."/>
            <person name="Goldberg J."/>
            <person name="Griggs A."/>
            <person name="Gujja S."/>
            <person name="Hansen M."/>
            <person name="Howarth C."/>
            <person name="Imamovic A."/>
            <person name="Ireland A."/>
            <person name="Larimer J."/>
            <person name="McCowan C."/>
            <person name="Murphy C."/>
            <person name="Pearson M."/>
            <person name="Poon T.W."/>
            <person name="Priest M."/>
            <person name="Roberts A."/>
            <person name="Saif S."/>
            <person name="Shea T."/>
            <person name="Sisk P."/>
            <person name="Sykes S."/>
            <person name="Wortman J."/>
            <person name="Nusbaum C."/>
            <person name="Birren B."/>
        </authorList>
    </citation>
    <scope>NUCLEOTIDE SEQUENCE [LARGE SCALE GENOMIC DNA]</scope>
    <source>
        <strain evidence="12 13">MS-1</strain>
    </source>
</reference>
<evidence type="ECO:0000313" key="12">
    <source>
        <dbReference type="EMBL" id="KKB55604.1"/>
    </source>
</evidence>
<keyword evidence="13" id="KW-1185">Reference proteome</keyword>